<sequence>MKLWQLSAIELASGISKGEFTATQVVTEHLERIKEVNAALNAIVVVMAETAIKSAAEVDRARAKGERLGPLAGVPMTIKENIDCVGTATTQGVPALAEAFPTMNSPIVDRMLAAGAIPIGRTNLPEMGLRLHTDNALRGPTINPWNADRTTGGSSGGEAVALATGMSPIGLGNDIGGSLRNPANCCGIASIKPTQGIVPHAVTIPSEDEPISFQLMLSDGPMARRVADVRLGLDLMRGHHPRDPNSMSAELSTIDRPLKIALMAEPPGGDTDSRIADVTRNAASALEAAGCIVTQASPPGMVQMIELWTHLLDNDVSLTLPLLAPLLSGDAMAFLEDFRDGRQTPSVEDYGTWLTTRMAVSRQWATFFGEHDLLLSPTWTQLPFHVGWDIAQKGRAVETMQQARCIMPGNALGLPSACVPSGMVDGMPVGVLLTGGRFSDYLCLDGAAMIETALGVETPIDPR</sequence>
<dbReference type="GO" id="GO:0012505">
    <property type="term" value="C:endomembrane system"/>
    <property type="evidence" value="ECO:0007669"/>
    <property type="project" value="TreeGrafter"/>
</dbReference>
<dbReference type="PROSITE" id="PS00571">
    <property type="entry name" value="AMIDASES"/>
    <property type="match status" value="1"/>
</dbReference>
<protein>
    <submittedName>
        <fullName evidence="3">Bam protein</fullName>
    </submittedName>
</protein>
<gene>
    <name evidence="3" type="primary">bam</name>
    <name evidence="3" type="ORF">SNEC2469_LOCUS95</name>
</gene>
<keyword evidence="4" id="KW-1185">Reference proteome</keyword>
<dbReference type="PANTHER" id="PTHR43372:SF4">
    <property type="entry name" value="FATTY-ACID AMIDE HYDROLASE 2"/>
    <property type="match status" value="1"/>
</dbReference>
<dbReference type="InterPro" id="IPR052739">
    <property type="entry name" value="FAAH2"/>
</dbReference>
<evidence type="ECO:0000259" key="2">
    <source>
        <dbReference type="Pfam" id="PF01425"/>
    </source>
</evidence>
<dbReference type="InterPro" id="IPR020556">
    <property type="entry name" value="Amidase_CS"/>
</dbReference>
<reference evidence="3" key="1">
    <citation type="submission" date="2021-02" db="EMBL/GenBank/DDBJ databases">
        <authorList>
            <person name="Dougan E. K."/>
            <person name="Rhodes N."/>
            <person name="Thang M."/>
            <person name="Chan C."/>
        </authorList>
    </citation>
    <scope>NUCLEOTIDE SEQUENCE</scope>
</reference>
<dbReference type="SUPFAM" id="SSF75304">
    <property type="entry name" value="Amidase signature (AS) enzymes"/>
    <property type="match status" value="1"/>
</dbReference>
<dbReference type="PANTHER" id="PTHR43372">
    <property type="entry name" value="FATTY-ACID AMIDE HYDROLASE"/>
    <property type="match status" value="1"/>
</dbReference>
<dbReference type="OrthoDB" id="421993at2759"/>
<evidence type="ECO:0000313" key="3">
    <source>
        <dbReference type="EMBL" id="CAE7149218.1"/>
    </source>
</evidence>
<evidence type="ECO:0000256" key="1">
    <source>
        <dbReference type="ARBA" id="ARBA00009199"/>
    </source>
</evidence>
<dbReference type="Proteomes" id="UP000601435">
    <property type="component" value="Unassembled WGS sequence"/>
</dbReference>
<dbReference type="InterPro" id="IPR023631">
    <property type="entry name" value="Amidase_dom"/>
</dbReference>
<comment type="caution">
    <text evidence="3">The sequence shown here is derived from an EMBL/GenBank/DDBJ whole genome shotgun (WGS) entry which is preliminary data.</text>
</comment>
<organism evidence="3 4">
    <name type="scientific">Symbiodinium necroappetens</name>
    <dbReference type="NCBI Taxonomy" id="1628268"/>
    <lineage>
        <taxon>Eukaryota</taxon>
        <taxon>Sar</taxon>
        <taxon>Alveolata</taxon>
        <taxon>Dinophyceae</taxon>
        <taxon>Suessiales</taxon>
        <taxon>Symbiodiniaceae</taxon>
        <taxon>Symbiodinium</taxon>
    </lineage>
</organism>
<proteinExistence type="inferred from homology"/>
<dbReference type="EMBL" id="CAJNJA010000001">
    <property type="protein sequence ID" value="CAE7149218.1"/>
    <property type="molecule type" value="Genomic_DNA"/>
</dbReference>
<accession>A0A812INW3</accession>
<dbReference type="Gene3D" id="3.90.1300.10">
    <property type="entry name" value="Amidase signature (AS) domain"/>
    <property type="match status" value="1"/>
</dbReference>
<comment type="similarity">
    <text evidence="1">Belongs to the amidase family.</text>
</comment>
<dbReference type="InterPro" id="IPR036928">
    <property type="entry name" value="AS_sf"/>
</dbReference>
<name>A0A812INW3_9DINO</name>
<dbReference type="NCBIfam" id="NF005687">
    <property type="entry name" value="PRK07487.1"/>
    <property type="match status" value="1"/>
</dbReference>
<feature type="domain" description="Amidase" evidence="2">
    <location>
        <begin position="25"/>
        <end position="444"/>
    </location>
</feature>
<dbReference type="Pfam" id="PF01425">
    <property type="entry name" value="Amidase"/>
    <property type="match status" value="1"/>
</dbReference>
<evidence type="ECO:0000313" key="4">
    <source>
        <dbReference type="Proteomes" id="UP000601435"/>
    </source>
</evidence>
<dbReference type="AlphaFoldDB" id="A0A812INW3"/>